<feature type="chain" id="PRO_5045275920" evidence="2">
    <location>
        <begin position="27"/>
        <end position="327"/>
    </location>
</feature>
<dbReference type="InterPro" id="IPR022287">
    <property type="entry name" value="ABC_trnsptr_F420-0_sub-bd_pred"/>
</dbReference>
<dbReference type="InterPro" id="IPR050902">
    <property type="entry name" value="ABC_Transporter_SBP"/>
</dbReference>
<evidence type="ECO:0000256" key="1">
    <source>
        <dbReference type="ARBA" id="ARBA00008814"/>
    </source>
</evidence>
<dbReference type="SUPFAM" id="SSF53807">
    <property type="entry name" value="Helical backbone' metal receptor"/>
    <property type="match status" value="1"/>
</dbReference>
<dbReference type="RefSeq" id="WP_194734955.1">
    <property type="nucleotide sequence ID" value="NZ_BAAAWV010000001.1"/>
</dbReference>
<protein>
    <submittedName>
        <fullName evidence="4">ABC transporter substrate-binding protein</fullName>
    </submittedName>
</protein>
<feature type="domain" description="Fe/B12 periplasmic-binding" evidence="3">
    <location>
        <begin position="57"/>
        <end position="327"/>
    </location>
</feature>
<dbReference type="PANTHER" id="PTHR30535:SF7">
    <property type="entry name" value="IRON(III) DICITRATE-BINDING PROTEIN"/>
    <property type="match status" value="1"/>
</dbReference>
<organism evidence="4 5">
    <name type="scientific">Pseudarthrobacter polychromogenes</name>
    <dbReference type="NCBI Taxonomy" id="1676"/>
    <lineage>
        <taxon>Bacteria</taxon>
        <taxon>Bacillati</taxon>
        <taxon>Actinomycetota</taxon>
        <taxon>Actinomycetes</taxon>
        <taxon>Micrococcales</taxon>
        <taxon>Micrococcaceae</taxon>
        <taxon>Pseudarthrobacter</taxon>
    </lineage>
</organism>
<comment type="caution">
    <text evidence="4">The sequence shown here is derived from an EMBL/GenBank/DDBJ whole genome shotgun (WGS) entry which is preliminary data.</text>
</comment>
<dbReference type="NCBIfam" id="TIGR03868">
    <property type="entry name" value="F420-O_ABCperi"/>
    <property type="match status" value="1"/>
</dbReference>
<reference evidence="5" key="1">
    <citation type="journal article" date="2019" name="Int. J. Syst. Evol. Microbiol.">
        <title>The Global Catalogue of Microorganisms (GCM) 10K type strain sequencing project: providing services to taxonomists for standard genome sequencing and annotation.</title>
        <authorList>
            <consortium name="The Broad Institute Genomics Platform"/>
            <consortium name="The Broad Institute Genome Sequencing Center for Infectious Disease"/>
            <person name="Wu L."/>
            <person name="Ma J."/>
        </authorList>
    </citation>
    <scope>NUCLEOTIDE SEQUENCE [LARGE SCALE GENOMIC DNA]</scope>
    <source>
        <strain evidence="5">CGMCC 1.1927</strain>
    </source>
</reference>
<proteinExistence type="inferred from homology"/>
<keyword evidence="2" id="KW-0732">Signal</keyword>
<dbReference type="Proteomes" id="UP000596938">
    <property type="component" value="Unassembled WGS sequence"/>
</dbReference>
<dbReference type="EMBL" id="BMKU01000005">
    <property type="protein sequence ID" value="GGG96048.1"/>
    <property type="molecule type" value="Genomic_DNA"/>
</dbReference>
<gene>
    <name evidence="4" type="ORF">GCM10011577_18980</name>
</gene>
<keyword evidence="5" id="KW-1185">Reference proteome</keyword>
<comment type="similarity">
    <text evidence="1">Belongs to the bacterial solute-binding protein 8 family.</text>
</comment>
<evidence type="ECO:0000256" key="2">
    <source>
        <dbReference type="SAM" id="SignalP"/>
    </source>
</evidence>
<evidence type="ECO:0000259" key="3">
    <source>
        <dbReference type="PROSITE" id="PS50983"/>
    </source>
</evidence>
<dbReference type="Pfam" id="PF01497">
    <property type="entry name" value="Peripla_BP_2"/>
    <property type="match status" value="1"/>
</dbReference>
<dbReference type="InterPro" id="IPR002491">
    <property type="entry name" value="ABC_transptr_periplasmic_BD"/>
</dbReference>
<dbReference type="PROSITE" id="PS51257">
    <property type="entry name" value="PROKAR_LIPOPROTEIN"/>
    <property type="match status" value="1"/>
</dbReference>
<dbReference type="Gene3D" id="3.40.50.1980">
    <property type="entry name" value="Nitrogenase molybdenum iron protein domain"/>
    <property type="match status" value="2"/>
</dbReference>
<sequence>MNRANSRHYILAVLGGVGLTLAGCSAAPTANVPGSSTYPIVIDNCGTQVEISAPPQRVVTIKSSATETLLALGLEKKIVGSAFADGPLPDKWQNAVPVISKALPAQEPTLAYSPDFIFGGWESNFSSEGVGERAALEKLGISTYVAPAACLTAGYQPNPLTFENVFAGITEVGRIFNVDAAAELLVTQEREKLAAIVPSDGAHSTLWFSSGSDTPYVGGGIGAPQMMMEAAGLVNVMADVKESWSSASWEVIAERNPDTIVLVDSSWGSTAKKMSVLESHPVMSKLEAVKNKRYIVVPFAASEAGVRNVETVQSVVDQLAALYGTAP</sequence>
<evidence type="ECO:0000313" key="5">
    <source>
        <dbReference type="Proteomes" id="UP000596938"/>
    </source>
</evidence>
<dbReference type="PROSITE" id="PS50983">
    <property type="entry name" value="FE_B12_PBP"/>
    <property type="match status" value="1"/>
</dbReference>
<evidence type="ECO:0000313" key="4">
    <source>
        <dbReference type="EMBL" id="GGG96048.1"/>
    </source>
</evidence>
<dbReference type="PANTHER" id="PTHR30535">
    <property type="entry name" value="VITAMIN B12-BINDING PROTEIN"/>
    <property type="match status" value="1"/>
</dbReference>
<accession>A0ABQ1XKE3</accession>
<feature type="signal peptide" evidence="2">
    <location>
        <begin position="1"/>
        <end position="26"/>
    </location>
</feature>
<name>A0ABQ1XKE3_9MICC</name>